<evidence type="ECO:0000313" key="14">
    <source>
        <dbReference type="EMBL" id="OGZ20109.1"/>
    </source>
</evidence>
<comment type="function">
    <text evidence="2 10 12">Catalyzes the transfer of a dimethylallyl group onto the adenine at position 37 in tRNAs that read codons beginning with uridine, leading to the formation of N6-(dimethylallyl)adenosine (i(6)A).</text>
</comment>
<dbReference type="PANTHER" id="PTHR11088">
    <property type="entry name" value="TRNA DIMETHYLALLYLTRANSFERASE"/>
    <property type="match status" value="1"/>
</dbReference>
<feature type="site" description="Interaction with substrate tRNA" evidence="10">
    <location>
        <position position="101"/>
    </location>
</feature>
<evidence type="ECO:0000256" key="7">
    <source>
        <dbReference type="ARBA" id="ARBA00022840"/>
    </source>
</evidence>
<reference evidence="14 15" key="1">
    <citation type="journal article" date="2016" name="Nat. Commun.">
        <title>Thousands of microbial genomes shed light on interconnected biogeochemical processes in an aquifer system.</title>
        <authorList>
            <person name="Anantharaman K."/>
            <person name="Brown C.T."/>
            <person name="Hug L.A."/>
            <person name="Sharon I."/>
            <person name="Castelle C.J."/>
            <person name="Probst A.J."/>
            <person name="Thomas B.C."/>
            <person name="Singh A."/>
            <person name="Wilkins M.J."/>
            <person name="Karaoz U."/>
            <person name="Brodie E.L."/>
            <person name="Williams K.H."/>
            <person name="Hubbard S.S."/>
            <person name="Banfield J.F."/>
        </authorList>
    </citation>
    <scope>NUCLEOTIDE SEQUENCE [LARGE SCALE GENOMIC DNA]</scope>
</reference>
<dbReference type="EMBL" id="MHMA01000025">
    <property type="protein sequence ID" value="OGZ20109.1"/>
    <property type="molecule type" value="Genomic_DNA"/>
</dbReference>
<keyword evidence="4 10" id="KW-0808">Transferase</keyword>
<dbReference type="SUPFAM" id="SSF52540">
    <property type="entry name" value="P-loop containing nucleoside triphosphate hydrolases"/>
    <property type="match status" value="1"/>
</dbReference>
<evidence type="ECO:0000256" key="8">
    <source>
        <dbReference type="ARBA" id="ARBA00022842"/>
    </source>
</evidence>
<proteinExistence type="inferred from homology"/>
<dbReference type="InterPro" id="IPR039657">
    <property type="entry name" value="Dimethylallyltransferase"/>
</dbReference>
<comment type="caution">
    <text evidence="10">Lacks conserved residue(s) required for the propagation of feature annotation.</text>
</comment>
<evidence type="ECO:0000256" key="10">
    <source>
        <dbReference type="HAMAP-Rule" id="MF_00185"/>
    </source>
</evidence>
<comment type="cofactor">
    <cofactor evidence="1 10">
        <name>Mg(2+)</name>
        <dbReference type="ChEBI" id="CHEBI:18420"/>
    </cofactor>
</comment>
<protein>
    <recommendedName>
        <fullName evidence="10">tRNA dimethylallyltransferase</fullName>
        <ecNumber evidence="10">2.5.1.75</ecNumber>
    </recommendedName>
    <alternativeName>
        <fullName evidence="10">Dimethylallyl diphosphate:tRNA dimethylallyltransferase</fullName>
        <shortName evidence="10">DMAPP:tRNA dimethylallyltransferase</shortName>
        <shortName evidence="10">DMATase</shortName>
    </alternativeName>
    <alternativeName>
        <fullName evidence="10">Isopentenyl-diphosphate:tRNA isopentenyltransferase</fullName>
        <shortName evidence="10">IPP transferase</shortName>
        <shortName evidence="10">IPPT</shortName>
        <shortName evidence="10">IPTase</shortName>
    </alternativeName>
</protein>
<sequence>MAKKLVVILGPTASGKSALAVNLAKKFNGEIISADSRQVYRGMDLGSGKITQKEMKGVTHHLLDVVSPQKRFDVVQYRKLAQKAIAQIMRKGKTPILCGGTGFYIQAIIDGIIIPEIKPDWRLRSDLEHLSAEELFEKLKKFDQRRAENIDRSNRRRLIRALEIVMKSGKPVPILKKEPLPYPVLMVGIKKTPQDLKKLIAKRLQQRLKIGMVDEVKKLHQSGVSWKRLEEFGLEYRWIARYLKTIKDFRNPLKFERISEIPKSVSFEKSLFFNRLQKETEHFAKRQMTWFKRDKRIHWIKNQKAAEKLVKIFVKK</sequence>
<evidence type="ECO:0000256" key="12">
    <source>
        <dbReference type="RuleBase" id="RU003784"/>
    </source>
</evidence>
<evidence type="ECO:0000256" key="6">
    <source>
        <dbReference type="ARBA" id="ARBA00022741"/>
    </source>
</evidence>
<comment type="catalytic activity">
    <reaction evidence="9 10 11">
        <text>adenosine(37) in tRNA + dimethylallyl diphosphate = N(6)-dimethylallyladenosine(37) in tRNA + diphosphate</text>
        <dbReference type="Rhea" id="RHEA:26482"/>
        <dbReference type="Rhea" id="RHEA-COMP:10162"/>
        <dbReference type="Rhea" id="RHEA-COMP:10375"/>
        <dbReference type="ChEBI" id="CHEBI:33019"/>
        <dbReference type="ChEBI" id="CHEBI:57623"/>
        <dbReference type="ChEBI" id="CHEBI:74411"/>
        <dbReference type="ChEBI" id="CHEBI:74415"/>
        <dbReference type="EC" id="2.5.1.75"/>
    </reaction>
</comment>
<evidence type="ECO:0000256" key="9">
    <source>
        <dbReference type="ARBA" id="ARBA00049563"/>
    </source>
</evidence>
<evidence type="ECO:0000313" key="15">
    <source>
        <dbReference type="Proteomes" id="UP000178721"/>
    </source>
</evidence>
<organism evidence="14 15">
    <name type="scientific">Candidatus Nealsonbacteria bacterium RIFCSPHIGHO2_01_FULL_43_31</name>
    <dbReference type="NCBI Taxonomy" id="1801665"/>
    <lineage>
        <taxon>Bacteria</taxon>
        <taxon>Candidatus Nealsoniibacteriota</taxon>
    </lineage>
</organism>
<dbReference type="PANTHER" id="PTHR11088:SF60">
    <property type="entry name" value="TRNA DIMETHYLALLYLTRANSFERASE"/>
    <property type="match status" value="1"/>
</dbReference>
<dbReference type="Proteomes" id="UP000178721">
    <property type="component" value="Unassembled WGS sequence"/>
</dbReference>
<evidence type="ECO:0000256" key="13">
    <source>
        <dbReference type="RuleBase" id="RU003785"/>
    </source>
</evidence>
<comment type="caution">
    <text evidence="14">The sequence shown here is derived from an EMBL/GenBank/DDBJ whole genome shotgun (WGS) entry which is preliminary data.</text>
</comment>
<keyword evidence="8 10" id="KW-0460">Magnesium</keyword>
<feature type="binding site" evidence="10">
    <location>
        <begin position="10"/>
        <end position="17"/>
    </location>
    <ligand>
        <name>ATP</name>
        <dbReference type="ChEBI" id="CHEBI:30616"/>
    </ligand>
</feature>
<name>A0A1G2E367_9BACT</name>
<keyword evidence="6 10" id="KW-0547">Nucleotide-binding</keyword>
<dbReference type="AlphaFoldDB" id="A0A1G2E367"/>
<evidence type="ECO:0000256" key="11">
    <source>
        <dbReference type="RuleBase" id="RU003783"/>
    </source>
</evidence>
<dbReference type="InterPro" id="IPR027417">
    <property type="entry name" value="P-loop_NTPase"/>
</dbReference>
<comment type="subunit">
    <text evidence="10">Monomer.</text>
</comment>
<evidence type="ECO:0000256" key="2">
    <source>
        <dbReference type="ARBA" id="ARBA00003213"/>
    </source>
</evidence>
<dbReference type="NCBIfam" id="TIGR00174">
    <property type="entry name" value="miaA"/>
    <property type="match status" value="1"/>
</dbReference>
<evidence type="ECO:0000256" key="3">
    <source>
        <dbReference type="ARBA" id="ARBA00005842"/>
    </source>
</evidence>
<evidence type="ECO:0000256" key="4">
    <source>
        <dbReference type="ARBA" id="ARBA00022679"/>
    </source>
</evidence>
<feature type="site" description="Interaction with substrate tRNA" evidence="10">
    <location>
        <position position="124"/>
    </location>
</feature>
<dbReference type="InterPro" id="IPR018022">
    <property type="entry name" value="IPT"/>
</dbReference>
<dbReference type="Gene3D" id="3.40.50.300">
    <property type="entry name" value="P-loop containing nucleotide triphosphate hydrolases"/>
    <property type="match status" value="1"/>
</dbReference>
<evidence type="ECO:0000256" key="1">
    <source>
        <dbReference type="ARBA" id="ARBA00001946"/>
    </source>
</evidence>
<gene>
    <name evidence="10" type="primary">miaA</name>
    <name evidence="14" type="ORF">A2654_01195</name>
</gene>
<feature type="binding site" evidence="10">
    <location>
        <begin position="12"/>
        <end position="17"/>
    </location>
    <ligand>
        <name>substrate</name>
    </ligand>
</feature>
<keyword evidence="7 10" id="KW-0067">ATP-binding</keyword>
<dbReference type="EC" id="2.5.1.75" evidence="10"/>
<comment type="similarity">
    <text evidence="3 10 13">Belongs to the IPP transferase family.</text>
</comment>
<dbReference type="GO" id="GO:0005524">
    <property type="term" value="F:ATP binding"/>
    <property type="evidence" value="ECO:0007669"/>
    <property type="project" value="UniProtKB-UniRule"/>
</dbReference>
<feature type="region of interest" description="Interaction with substrate tRNA" evidence="10">
    <location>
        <begin position="35"/>
        <end position="38"/>
    </location>
</feature>
<dbReference type="GO" id="GO:0006400">
    <property type="term" value="P:tRNA modification"/>
    <property type="evidence" value="ECO:0007669"/>
    <property type="project" value="TreeGrafter"/>
</dbReference>
<evidence type="ECO:0000256" key="5">
    <source>
        <dbReference type="ARBA" id="ARBA00022694"/>
    </source>
</evidence>
<dbReference type="Gene3D" id="1.10.20.140">
    <property type="match status" value="1"/>
</dbReference>
<dbReference type="GO" id="GO:0052381">
    <property type="term" value="F:tRNA dimethylallyltransferase activity"/>
    <property type="evidence" value="ECO:0007669"/>
    <property type="project" value="UniProtKB-UniRule"/>
</dbReference>
<dbReference type="HAMAP" id="MF_00185">
    <property type="entry name" value="IPP_trans"/>
    <property type="match status" value="1"/>
</dbReference>
<keyword evidence="5 10" id="KW-0819">tRNA processing</keyword>
<dbReference type="Pfam" id="PF01715">
    <property type="entry name" value="IPPT"/>
    <property type="match status" value="1"/>
</dbReference>
<accession>A0A1G2E367</accession>